<organism evidence="5 6">
    <name type="scientific">Roseateles aquatilis</name>
    <dbReference type="NCBI Taxonomy" id="431061"/>
    <lineage>
        <taxon>Bacteria</taxon>
        <taxon>Pseudomonadati</taxon>
        <taxon>Pseudomonadota</taxon>
        <taxon>Betaproteobacteria</taxon>
        <taxon>Burkholderiales</taxon>
        <taxon>Sphaerotilaceae</taxon>
        <taxon>Roseateles</taxon>
    </lineage>
</organism>
<dbReference type="PROSITE" id="PS50949">
    <property type="entry name" value="HTH_GNTR"/>
    <property type="match status" value="1"/>
</dbReference>
<dbReference type="GO" id="GO:0003700">
    <property type="term" value="F:DNA-binding transcription factor activity"/>
    <property type="evidence" value="ECO:0007669"/>
    <property type="project" value="InterPro"/>
</dbReference>
<evidence type="ECO:0000259" key="4">
    <source>
        <dbReference type="PROSITE" id="PS50949"/>
    </source>
</evidence>
<dbReference type="OrthoDB" id="5296437at2"/>
<name>A0A246J6Z5_9BURK</name>
<dbReference type="Pfam" id="PF00392">
    <property type="entry name" value="GntR"/>
    <property type="match status" value="1"/>
</dbReference>
<keyword evidence="6" id="KW-1185">Reference proteome</keyword>
<accession>A0A246J6Z5</accession>
<proteinExistence type="predicted"/>
<dbReference type="InterPro" id="IPR036390">
    <property type="entry name" value="WH_DNA-bd_sf"/>
</dbReference>
<keyword evidence="2" id="KW-0238">DNA-binding</keyword>
<protein>
    <submittedName>
        <fullName evidence="5">GntR family transcriptional regulator</fullName>
    </submittedName>
</protein>
<sequence>MESDLFFSINPGSTEPIYRQLVEQLRRRVASGQLVAGQEIPSVRELAQALAVHPMTISKAFGLMEAEGLVERRRGLSMVVAQQHQKAMKTKSRVELLRPTLEKAAAEAHQLELPAEQALALFKALLEEKGESR</sequence>
<keyword evidence="1" id="KW-0805">Transcription regulation</keyword>
<dbReference type="CDD" id="cd07377">
    <property type="entry name" value="WHTH_GntR"/>
    <property type="match status" value="1"/>
</dbReference>
<dbReference type="InterPro" id="IPR036388">
    <property type="entry name" value="WH-like_DNA-bd_sf"/>
</dbReference>
<dbReference type="EMBL" id="NIOF01000007">
    <property type="protein sequence ID" value="OWQ88411.1"/>
    <property type="molecule type" value="Genomic_DNA"/>
</dbReference>
<evidence type="ECO:0000313" key="5">
    <source>
        <dbReference type="EMBL" id="OWQ88411.1"/>
    </source>
</evidence>
<reference evidence="5 6" key="1">
    <citation type="journal article" date="2008" name="Int. J. Syst. Evol. Microbiol.">
        <title>Description of Roseateles aquatilis sp. nov. and Roseateles terrae sp. nov., in the class Betaproteobacteria, and emended description of the genus Roseateles.</title>
        <authorList>
            <person name="Gomila M."/>
            <person name="Bowien B."/>
            <person name="Falsen E."/>
            <person name="Moore E.R."/>
            <person name="Lalucat J."/>
        </authorList>
    </citation>
    <scope>NUCLEOTIDE SEQUENCE [LARGE SCALE GENOMIC DNA]</scope>
    <source>
        <strain evidence="5 6">CCUG 48205</strain>
    </source>
</reference>
<dbReference type="Gene3D" id="1.10.10.10">
    <property type="entry name" value="Winged helix-like DNA-binding domain superfamily/Winged helix DNA-binding domain"/>
    <property type="match status" value="1"/>
</dbReference>
<dbReference type="SMART" id="SM00345">
    <property type="entry name" value="HTH_GNTR"/>
    <property type="match status" value="1"/>
</dbReference>
<evidence type="ECO:0000256" key="1">
    <source>
        <dbReference type="ARBA" id="ARBA00023015"/>
    </source>
</evidence>
<feature type="domain" description="HTH gntR-type" evidence="4">
    <location>
        <begin position="15"/>
        <end position="83"/>
    </location>
</feature>
<gene>
    <name evidence="5" type="ORF">CDN99_16260</name>
</gene>
<dbReference type="RefSeq" id="WP_088385935.1">
    <property type="nucleotide sequence ID" value="NZ_NIOF01000007.1"/>
</dbReference>
<dbReference type="InterPro" id="IPR000524">
    <property type="entry name" value="Tscrpt_reg_HTH_GntR"/>
</dbReference>
<evidence type="ECO:0000313" key="6">
    <source>
        <dbReference type="Proteomes" id="UP000197468"/>
    </source>
</evidence>
<dbReference type="GO" id="GO:0003677">
    <property type="term" value="F:DNA binding"/>
    <property type="evidence" value="ECO:0007669"/>
    <property type="project" value="UniProtKB-KW"/>
</dbReference>
<dbReference type="PANTHER" id="PTHR38445:SF7">
    <property type="entry name" value="GNTR-FAMILY TRANSCRIPTIONAL REGULATOR"/>
    <property type="match status" value="1"/>
</dbReference>
<evidence type="ECO:0000256" key="2">
    <source>
        <dbReference type="ARBA" id="ARBA00023125"/>
    </source>
</evidence>
<dbReference type="AlphaFoldDB" id="A0A246J6Z5"/>
<dbReference type="Proteomes" id="UP000197468">
    <property type="component" value="Unassembled WGS sequence"/>
</dbReference>
<keyword evidence="3" id="KW-0804">Transcription</keyword>
<comment type="caution">
    <text evidence="5">The sequence shown here is derived from an EMBL/GenBank/DDBJ whole genome shotgun (WGS) entry which is preliminary data.</text>
</comment>
<dbReference type="PANTHER" id="PTHR38445">
    <property type="entry name" value="HTH-TYPE TRANSCRIPTIONAL REPRESSOR YTRA"/>
    <property type="match status" value="1"/>
</dbReference>
<dbReference type="SUPFAM" id="SSF46785">
    <property type="entry name" value="Winged helix' DNA-binding domain"/>
    <property type="match status" value="1"/>
</dbReference>
<evidence type="ECO:0000256" key="3">
    <source>
        <dbReference type="ARBA" id="ARBA00023163"/>
    </source>
</evidence>